<dbReference type="EMBL" id="CP136600">
    <property type="protein sequence ID" value="WOH36059.1"/>
    <property type="molecule type" value="Genomic_DNA"/>
</dbReference>
<protein>
    <submittedName>
        <fullName evidence="1">DUF938 domain-containing protein</fullName>
    </submittedName>
</protein>
<gene>
    <name evidence="1" type="ORF">RI844_11820</name>
</gene>
<dbReference type="SUPFAM" id="SSF53335">
    <property type="entry name" value="S-adenosyl-L-methionine-dependent methyltransferases"/>
    <property type="match status" value="1"/>
</dbReference>
<dbReference type="RefSeq" id="WP_348394873.1">
    <property type="nucleotide sequence ID" value="NZ_CP136600.1"/>
</dbReference>
<dbReference type="InterPro" id="IPR010342">
    <property type="entry name" value="DUF938"/>
</dbReference>
<dbReference type="Proteomes" id="UP001301442">
    <property type="component" value="Chromosome"/>
</dbReference>
<dbReference type="PANTHER" id="PTHR20974">
    <property type="entry name" value="UPF0585 PROTEIN CG18661"/>
    <property type="match status" value="1"/>
</dbReference>
<name>A0ABZ0GJL6_9GAMM</name>
<proteinExistence type="predicted"/>
<evidence type="ECO:0000313" key="1">
    <source>
        <dbReference type="EMBL" id="WOH36059.1"/>
    </source>
</evidence>
<organism evidence="1 2">
    <name type="scientific">Thalassotalea fonticola</name>
    <dbReference type="NCBI Taxonomy" id="3065649"/>
    <lineage>
        <taxon>Bacteria</taxon>
        <taxon>Pseudomonadati</taxon>
        <taxon>Pseudomonadota</taxon>
        <taxon>Gammaproteobacteria</taxon>
        <taxon>Alteromonadales</taxon>
        <taxon>Colwelliaceae</taxon>
        <taxon>Thalassotalea</taxon>
    </lineage>
</organism>
<keyword evidence="2" id="KW-1185">Reference proteome</keyword>
<evidence type="ECO:0000313" key="2">
    <source>
        <dbReference type="Proteomes" id="UP001301442"/>
    </source>
</evidence>
<sequence length="209" mass="23871">MTLLTNEENTLNFSPSCERNKDAILARLLPILSSKNSVLEIGSYSGQHALHICRLLPRLTWQPSDQLSLINDLNENLQHHNVNNIKPAINLDVSNATQWPAEKYDVIFSANTLHIMSWQHVVAMFKHLPQCLNNNSYLCIYGPFKYNGKYTSVSNENFQQWLQNRDPVSGIRDFEKTNELATNVGLKLIHDIAMPANNQLLIWTNKNVC</sequence>
<dbReference type="InterPro" id="IPR029063">
    <property type="entry name" value="SAM-dependent_MTases_sf"/>
</dbReference>
<reference evidence="1 2" key="1">
    <citation type="submission" date="2023-09" db="EMBL/GenBank/DDBJ databases">
        <authorList>
            <person name="Qi X."/>
        </authorList>
    </citation>
    <scope>NUCLEOTIDE SEQUENCE [LARGE SCALE GENOMIC DNA]</scope>
    <source>
        <strain evidence="1 2">S1-1</strain>
    </source>
</reference>
<dbReference type="PANTHER" id="PTHR20974:SF0">
    <property type="entry name" value="UPF0585 PROTEIN CG18661"/>
    <property type="match status" value="1"/>
</dbReference>
<dbReference type="Gene3D" id="3.40.50.150">
    <property type="entry name" value="Vaccinia Virus protein VP39"/>
    <property type="match status" value="1"/>
</dbReference>
<accession>A0ABZ0GJL6</accession>
<dbReference type="Pfam" id="PF06080">
    <property type="entry name" value="DUF938"/>
    <property type="match status" value="1"/>
</dbReference>